<sequence>MAEAIYGGRMSACNTVRPTLAGSTPPHPDLVVHPLITPEVQVALLAAVDETGDASLGDLADAIAPHPQPISAVLALVDAGVLAIDLVSAFDASCRVWRIDTARH</sequence>
<dbReference type="OrthoDB" id="8020479at2"/>
<organism evidence="1 2">
    <name type="scientific">Methylorubrum populi</name>
    <dbReference type="NCBI Taxonomy" id="223967"/>
    <lineage>
        <taxon>Bacteria</taxon>
        <taxon>Pseudomonadati</taxon>
        <taxon>Pseudomonadota</taxon>
        <taxon>Alphaproteobacteria</taxon>
        <taxon>Hyphomicrobiales</taxon>
        <taxon>Methylobacteriaceae</taxon>
        <taxon>Methylorubrum</taxon>
    </lineage>
</organism>
<proteinExistence type="predicted"/>
<name>A0A169QL44_9HYPH</name>
<evidence type="ECO:0008006" key="3">
    <source>
        <dbReference type="Google" id="ProtNLM"/>
    </source>
</evidence>
<dbReference type="EMBL" id="AP014809">
    <property type="protein sequence ID" value="BAU89066.1"/>
    <property type="molecule type" value="Genomic_DNA"/>
</dbReference>
<protein>
    <recommendedName>
        <fullName evidence="3">MarR family transcriptional regulator</fullName>
    </recommendedName>
</protein>
<reference evidence="1 2" key="1">
    <citation type="journal article" date="2016" name="Genome Announc.">
        <title>Complete Genome Sequence of Methylobacterium populi P-1M, Isolated from Pink-Pigmented Household Biofilm.</title>
        <authorList>
            <person name="Morohoshi T."/>
            <person name="Ikeda T."/>
        </authorList>
    </citation>
    <scope>NUCLEOTIDE SEQUENCE [LARGE SCALE GENOMIC DNA]</scope>
    <source>
        <strain evidence="1 2">P-1M</strain>
    </source>
</reference>
<dbReference type="AlphaFoldDB" id="A0A169QL44"/>
<dbReference type="RefSeq" id="WP_096483528.1">
    <property type="nucleotide sequence ID" value="NZ_AP014809.1"/>
</dbReference>
<gene>
    <name evidence="1" type="ORF">MPPM_0461</name>
</gene>
<evidence type="ECO:0000313" key="1">
    <source>
        <dbReference type="EMBL" id="BAU89066.1"/>
    </source>
</evidence>
<accession>A0A169QL44</accession>
<evidence type="ECO:0000313" key="2">
    <source>
        <dbReference type="Proteomes" id="UP000218288"/>
    </source>
</evidence>
<dbReference type="Proteomes" id="UP000218288">
    <property type="component" value="Chromosome"/>
</dbReference>